<dbReference type="Proteomes" id="UP001596977">
    <property type="component" value="Unassembled WGS sequence"/>
</dbReference>
<gene>
    <name evidence="1" type="ORF">ACFQ1E_08170</name>
</gene>
<comment type="caution">
    <text evidence="1">The sequence shown here is derived from an EMBL/GenBank/DDBJ whole genome shotgun (WGS) entry which is preliminary data.</text>
</comment>
<accession>A0ABW3H839</accession>
<keyword evidence="2" id="KW-1185">Reference proteome</keyword>
<dbReference type="EMBL" id="JBHTJG010000003">
    <property type="protein sequence ID" value="MFD0946308.1"/>
    <property type="molecule type" value="Genomic_DNA"/>
</dbReference>
<evidence type="ECO:0008006" key="3">
    <source>
        <dbReference type="Google" id="ProtNLM"/>
    </source>
</evidence>
<reference evidence="2" key="1">
    <citation type="journal article" date="2019" name="Int. J. Syst. Evol. Microbiol.">
        <title>The Global Catalogue of Microorganisms (GCM) 10K type strain sequencing project: providing services to taxonomists for standard genome sequencing and annotation.</title>
        <authorList>
            <consortium name="The Broad Institute Genomics Platform"/>
            <consortium name="The Broad Institute Genome Sequencing Center for Infectious Disease"/>
            <person name="Wu L."/>
            <person name="Ma J."/>
        </authorList>
    </citation>
    <scope>NUCLEOTIDE SEQUENCE [LARGE SCALE GENOMIC DNA]</scope>
    <source>
        <strain evidence="2">CCUG 62982</strain>
    </source>
</reference>
<dbReference type="Gene3D" id="1.10.10.2830">
    <property type="match status" value="1"/>
</dbReference>
<organism evidence="1 2">
    <name type="scientific">Sphingomonas canadensis</name>
    <dbReference type="NCBI Taxonomy" id="1219257"/>
    <lineage>
        <taxon>Bacteria</taxon>
        <taxon>Pseudomonadati</taxon>
        <taxon>Pseudomonadota</taxon>
        <taxon>Alphaproteobacteria</taxon>
        <taxon>Sphingomonadales</taxon>
        <taxon>Sphingomonadaceae</taxon>
        <taxon>Sphingomonas</taxon>
    </lineage>
</organism>
<sequence length="322" mass="35397">MTAPSLLAGANLLRLDPAHVDEGSRIGFLHEDKAAALGRLMAVDGQRDPIKVVAQPKNAGQPWRLVTGMHRLIGARKEGIGVFAIEVRGKQEELADLEASENLHRRPLAPIERAKFTAALVQAAQERIAREHGGLKQQQLAQKARWARVKAGETRVEEALTEEVSDTCAKIAHVYGWEESVGEALGMSRRSIHNDLSLFRLLIEPFPDLAEALSKHPVAGENASQLRAIAQVRAEADRRRVIEALLGDPEIGADDARILAGVDRPAGAAPAPYQKHFNAMDGGWSRLGVAERKRWVRESLLPKLTPDMKRELRDRLNEELGA</sequence>
<name>A0ABW3H839_9SPHN</name>
<dbReference type="RefSeq" id="WP_264943680.1">
    <property type="nucleotide sequence ID" value="NZ_JAPDRA010000003.1"/>
</dbReference>
<proteinExistence type="predicted"/>
<protein>
    <recommendedName>
        <fullName evidence="3">ParB/Sulfiredoxin domain-containing protein</fullName>
    </recommendedName>
</protein>
<evidence type="ECO:0000313" key="2">
    <source>
        <dbReference type="Proteomes" id="UP001596977"/>
    </source>
</evidence>
<evidence type="ECO:0000313" key="1">
    <source>
        <dbReference type="EMBL" id="MFD0946308.1"/>
    </source>
</evidence>